<dbReference type="RefSeq" id="WP_009528646.1">
    <property type="nucleotide sequence ID" value="NZ_JH414597.1"/>
</dbReference>
<comment type="caution">
    <text evidence="7">The sequence shown here is derived from an EMBL/GenBank/DDBJ whole genome shotgun (WGS) entry which is preliminary data.</text>
</comment>
<dbReference type="PANTHER" id="PTHR41335:SF1">
    <property type="entry name" value="MEMBRANE PROTEIN"/>
    <property type="match status" value="1"/>
</dbReference>
<keyword evidence="4 5" id="KW-0472">Membrane</keyword>
<dbReference type="Proteomes" id="UP000003379">
    <property type="component" value="Unassembled WGS sequence"/>
</dbReference>
<dbReference type="HOGENOM" id="CLU_725318_0_0_9"/>
<evidence type="ECO:0000256" key="4">
    <source>
        <dbReference type="ARBA" id="ARBA00023136"/>
    </source>
</evidence>
<organism evidence="7 8">
    <name type="scientific">Peptoanaerobacter stomatis</name>
    <dbReference type="NCBI Taxonomy" id="796937"/>
    <lineage>
        <taxon>Bacteria</taxon>
        <taxon>Bacillati</taxon>
        <taxon>Bacillota</taxon>
        <taxon>Clostridia</taxon>
        <taxon>Peptostreptococcales</taxon>
        <taxon>Filifactoraceae</taxon>
        <taxon>Peptoanaerobacter</taxon>
    </lineage>
</organism>
<dbReference type="PANTHER" id="PTHR41335">
    <property type="entry name" value="MEMBRANE PROTEIN-RELATED"/>
    <property type="match status" value="1"/>
</dbReference>
<evidence type="ECO:0000256" key="5">
    <source>
        <dbReference type="SAM" id="Phobius"/>
    </source>
</evidence>
<evidence type="ECO:0000256" key="1">
    <source>
        <dbReference type="ARBA" id="ARBA00022475"/>
    </source>
</evidence>
<evidence type="ECO:0000259" key="6">
    <source>
        <dbReference type="Pfam" id="PF06305"/>
    </source>
</evidence>
<dbReference type="GO" id="GO:0005886">
    <property type="term" value="C:plasma membrane"/>
    <property type="evidence" value="ECO:0007669"/>
    <property type="project" value="InterPro"/>
</dbReference>
<evidence type="ECO:0000256" key="2">
    <source>
        <dbReference type="ARBA" id="ARBA00022692"/>
    </source>
</evidence>
<sequence>MQIKFFTSLIFAFLMGIFAIQNSQDVQVNFLFFKFHISMSILITAIIVIGYIICLGFSVFKEIKYKRIIKSKNKNIAKLKKEISVINGSTYGQKIHTGSNIAYENITKLLSIKVLEDDGTDQKTETQKSKILKTETQKLEEHISTKVQSKETANLDNILSGFDDLENDDFSLNKKNIKKDVPWHMEKSVKINKIDIHRPQKCIDLKAEYFKYIKENNSDEKQNNDTIIKREKKVISPVKIKNKKFKKISSKHIRKINPEKTFLKLVLNDENLQKAVDEASKKSDTVNPDLPKINLSEKENITTATSETSSLTKLYKQNTSPENTLSRNLVQERFNWKSDTVQNDDMKETEQYNGMPISVLKNKINSLFSSSDLRANYKDNI</sequence>
<dbReference type="EMBL" id="AFZG01000041">
    <property type="protein sequence ID" value="EHL18702.1"/>
    <property type="molecule type" value="Genomic_DNA"/>
</dbReference>
<dbReference type="AlphaFoldDB" id="G9XE44"/>
<dbReference type="InterPro" id="IPR010445">
    <property type="entry name" value="LapA_dom"/>
</dbReference>
<gene>
    <name evidence="7" type="ORF">HMPREF9628_00388</name>
</gene>
<evidence type="ECO:0000313" key="8">
    <source>
        <dbReference type="Proteomes" id="UP000003379"/>
    </source>
</evidence>
<protein>
    <recommendedName>
        <fullName evidence="6">Lipopolysaccharide assembly protein A domain-containing protein</fullName>
    </recommendedName>
</protein>
<feature type="domain" description="Lipopolysaccharide assembly protein A" evidence="6">
    <location>
        <begin position="21"/>
        <end position="83"/>
    </location>
</feature>
<dbReference type="Pfam" id="PF06305">
    <property type="entry name" value="LapA_dom"/>
    <property type="match status" value="1"/>
</dbReference>
<name>G9XE44_9FIRM</name>
<keyword evidence="2 5" id="KW-0812">Transmembrane</keyword>
<evidence type="ECO:0000256" key="3">
    <source>
        <dbReference type="ARBA" id="ARBA00022989"/>
    </source>
</evidence>
<keyword evidence="3 5" id="KW-1133">Transmembrane helix</keyword>
<reference evidence="7 8" key="1">
    <citation type="submission" date="2011-08" db="EMBL/GenBank/DDBJ databases">
        <title>The Genome Sequence of Eubacteriaceae bacterium CM5.</title>
        <authorList>
            <consortium name="The Broad Institute Genome Sequencing Platform"/>
            <person name="Earl A."/>
            <person name="Ward D."/>
            <person name="Feldgarden M."/>
            <person name="Gevers D."/>
            <person name="Sizova M."/>
            <person name="Hazen A."/>
            <person name="Epstein S."/>
            <person name="Young S.K."/>
            <person name="Zeng Q."/>
            <person name="Gargeya S."/>
            <person name="Fitzgerald M."/>
            <person name="Haas B."/>
            <person name="Abouelleil A."/>
            <person name="Alvarado L."/>
            <person name="Arachchi H.M."/>
            <person name="Berlin A."/>
            <person name="Brown A."/>
            <person name="Chapman S.B."/>
            <person name="Chen Z."/>
            <person name="Dunbar C."/>
            <person name="Freedman E."/>
            <person name="Gearin G."/>
            <person name="Gellesch M."/>
            <person name="Goldberg J."/>
            <person name="Griggs A."/>
            <person name="Gujja S."/>
            <person name="Heiman D."/>
            <person name="Howarth C."/>
            <person name="Larson L."/>
            <person name="Lui A."/>
            <person name="MacDonald P.J.P."/>
            <person name="Montmayeur A."/>
            <person name="Murphy C."/>
            <person name="Neiman D."/>
            <person name="Pearson M."/>
            <person name="Priest M."/>
            <person name="Roberts A."/>
            <person name="Saif S."/>
            <person name="Shea T."/>
            <person name="Shenoy N."/>
            <person name="Sisk P."/>
            <person name="Stolte C."/>
            <person name="Sykes S."/>
            <person name="Wortman J."/>
            <person name="Nusbaum C."/>
            <person name="Birren B."/>
        </authorList>
    </citation>
    <scope>NUCLEOTIDE SEQUENCE [LARGE SCALE GENOMIC DNA]</scope>
    <source>
        <strain evidence="7 8">CM5</strain>
    </source>
</reference>
<keyword evidence="1" id="KW-1003">Cell membrane</keyword>
<accession>G9XE44</accession>
<feature type="transmembrane region" description="Helical" evidence="5">
    <location>
        <begin position="35"/>
        <end position="60"/>
    </location>
</feature>
<evidence type="ECO:0000313" key="7">
    <source>
        <dbReference type="EMBL" id="EHL18702.1"/>
    </source>
</evidence>
<proteinExistence type="predicted"/>